<evidence type="ECO:0000313" key="3">
    <source>
        <dbReference type="Proteomes" id="UP000799440"/>
    </source>
</evidence>
<protein>
    <recommendedName>
        <fullName evidence="1">Distal membrane-arm assembly complex protein 1-like domain-containing protein</fullName>
    </recommendedName>
</protein>
<dbReference type="PANTHER" id="PTHR28048">
    <property type="entry name" value="ACR195WP"/>
    <property type="match status" value="1"/>
</dbReference>
<dbReference type="InterPro" id="IPR053092">
    <property type="entry name" value="Mitochondrial_unc_protein"/>
</dbReference>
<dbReference type="Pfam" id="PF15055">
    <property type="entry name" value="DMAC1_Dmo2"/>
    <property type="match status" value="1"/>
</dbReference>
<evidence type="ECO:0000259" key="1">
    <source>
        <dbReference type="Pfam" id="PF15055"/>
    </source>
</evidence>
<dbReference type="Proteomes" id="UP000799440">
    <property type="component" value="Unassembled WGS sequence"/>
</dbReference>
<gene>
    <name evidence="2" type="ORF">M011DRAFT_141990</name>
</gene>
<accession>A0A6A6V453</accession>
<evidence type="ECO:0000313" key="2">
    <source>
        <dbReference type="EMBL" id="KAF2745275.1"/>
    </source>
</evidence>
<name>A0A6A6V453_9PLEO</name>
<dbReference type="EMBL" id="MU006583">
    <property type="protein sequence ID" value="KAF2745275.1"/>
    <property type="molecule type" value="Genomic_DNA"/>
</dbReference>
<feature type="domain" description="Distal membrane-arm assembly complex protein 1-like" evidence="1">
    <location>
        <begin position="23"/>
        <end position="60"/>
    </location>
</feature>
<proteinExistence type="predicted"/>
<dbReference type="PANTHER" id="PTHR28048:SF1">
    <property type="entry name" value="ACR195WP"/>
    <property type="match status" value="1"/>
</dbReference>
<reference evidence="2" key="1">
    <citation type="journal article" date="2020" name="Stud. Mycol.">
        <title>101 Dothideomycetes genomes: a test case for predicting lifestyles and emergence of pathogens.</title>
        <authorList>
            <person name="Haridas S."/>
            <person name="Albert R."/>
            <person name="Binder M."/>
            <person name="Bloem J."/>
            <person name="Labutti K."/>
            <person name="Salamov A."/>
            <person name="Andreopoulos B."/>
            <person name="Baker S."/>
            <person name="Barry K."/>
            <person name="Bills G."/>
            <person name="Bluhm B."/>
            <person name="Cannon C."/>
            <person name="Castanera R."/>
            <person name="Culley D."/>
            <person name="Daum C."/>
            <person name="Ezra D."/>
            <person name="Gonzalez J."/>
            <person name="Henrissat B."/>
            <person name="Kuo A."/>
            <person name="Liang C."/>
            <person name="Lipzen A."/>
            <person name="Lutzoni F."/>
            <person name="Magnuson J."/>
            <person name="Mondo S."/>
            <person name="Nolan M."/>
            <person name="Ohm R."/>
            <person name="Pangilinan J."/>
            <person name="Park H.-J."/>
            <person name="Ramirez L."/>
            <person name="Alfaro M."/>
            <person name="Sun H."/>
            <person name="Tritt A."/>
            <person name="Yoshinaga Y."/>
            <person name="Zwiers L.-H."/>
            <person name="Turgeon B."/>
            <person name="Goodwin S."/>
            <person name="Spatafora J."/>
            <person name="Crous P."/>
            <person name="Grigoriev I."/>
        </authorList>
    </citation>
    <scope>NUCLEOTIDE SEQUENCE</scope>
    <source>
        <strain evidence="2">CBS 119925</strain>
    </source>
</reference>
<dbReference type="OrthoDB" id="6604875at2759"/>
<organism evidence="2 3">
    <name type="scientific">Sporormia fimetaria CBS 119925</name>
    <dbReference type="NCBI Taxonomy" id="1340428"/>
    <lineage>
        <taxon>Eukaryota</taxon>
        <taxon>Fungi</taxon>
        <taxon>Dikarya</taxon>
        <taxon>Ascomycota</taxon>
        <taxon>Pezizomycotina</taxon>
        <taxon>Dothideomycetes</taxon>
        <taxon>Pleosporomycetidae</taxon>
        <taxon>Pleosporales</taxon>
        <taxon>Sporormiaceae</taxon>
        <taxon>Sporormia</taxon>
    </lineage>
</organism>
<dbReference type="InterPro" id="IPR028036">
    <property type="entry name" value="DMAC1-like_dom"/>
</dbReference>
<sequence length="90" mass="9670">MVATAPVPTFNEALKEDRAQFDDCTPCRVIGSAAFIGMGAYSYISGHSQLKKQEAVILSSGSRFGMASRRFGITSMAAGLVGLGVYRWFN</sequence>
<dbReference type="AlphaFoldDB" id="A0A6A6V453"/>
<keyword evidence="3" id="KW-1185">Reference proteome</keyword>